<organism evidence="2 3">
    <name type="scientific">Galdieria yellowstonensis</name>
    <dbReference type="NCBI Taxonomy" id="3028027"/>
    <lineage>
        <taxon>Eukaryota</taxon>
        <taxon>Rhodophyta</taxon>
        <taxon>Bangiophyceae</taxon>
        <taxon>Galdieriales</taxon>
        <taxon>Galdieriaceae</taxon>
        <taxon>Galdieria</taxon>
    </lineage>
</organism>
<feature type="compositionally biased region" description="Polar residues" evidence="1">
    <location>
        <begin position="190"/>
        <end position="199"/>
    </location>
</feature>
<dbReference type="Proteomes" id="UP001300502">
    <property type="component" value="Unassembled WGS sequence"/>
</dbReference>
<feature type="compositionally biased region" description="Polar residues" evidence="1">
    <location>
        <begin position="211"/>
        <end position="234"/>
    </location>
</feature>
<gene>
    <name evidence="2" type="ORF">GAYE_SCF08G3011</name>
</gene>
<feature type="compositionally biased region" description="Polar residues" evidence="1">
    <location>
        <begin position="292"/>
        <end position="307"/>
    </location>
</feature>
<name>A0AAV9ICU7_9RHOD</name>
<feature type="compositionally biased region" description="Basic and acidic residues" evidence="1">
    <location>
        <begin position="318"/>
        <end position="327"/>
    </location>
</feature>
<sequence>MDGDESFLELSQIDNPDDIELFQSLKSDIIRKENQIPDQFQWLSLEIQSLSRYTQKTLKNMMVQLQRLGKVEQNEDLQPIARELNHHIQQSGMEYMRKMSWISEKLRRQTILFACKDQDSVLLEQSLLQDKENLVDDNQPRAKTIQPRILQENTKVRQGNRRIDFHSTTAATPSKPLATKVEPEKLSIPHDSSSVPPSNKSREEEVVHWNRPQSVYNNMVSSTPSNVESNVNASTEESSQVVETEKKENPSVSQEPVFQSVKDRIQQFSSAIHEQDREKQLEQYTKASLLSKRSNSVNTAKTFTSSPEKPVSRPSLSRTEERKEETSQKSLEALLPTTENTEETKWNLHSEKNRADDELNQAESKKQSQSNFRQRSSSTQVKPDRRKFSHDENSKNTYASSHRKSFSSAKPQLWANLPPIPVENLDKMKEAKKTGRDAPDKFSLTSKSKNIKSKEFSSKMMKKEEVTSLFSAFKHGWSKLAKSHDLQLFKKTSPRKGSLDHETMSSSNLRSTKPPLNVPDALETSFPQSDLSRIHEPAAPLYPIQDKVPSLLQPSAPVLSNNNSILSEQAISSPDQDHTHWIDCQTTDGRRFRWNMHTQQVQWCE</sequence>
<feature type="region of interest" description="Disordered" evidence="1">
    <location>
        <begin position="156"/>
        <end position="257"/>
    </location>
</feature>
<proteinExistence type="predicted"/>
<dbReference type="AlphaFoldDB" id="A0AAV9ICU7"/>
<feature type="region of interest" description="Disordered" evidence="1">
    <location>
        <begin position="292"/>
        <end position="421"/>
    </location>
</feature>
<feature type="compositionally biased region" description="Low complexity" evidence="1">
    <location>
        <begin position="367"/>
        <end position="380"/>
    </location>
</feature>
<accession>A0AAV9ICU7</accession>
<comment type="caution">
    <text evidence="2">The sequence shown here is derived from an EMBL/GenBank/DDBJ whole genome shotgun (WGS) entry which is preliminary data.</text>
</comment>
<evidence type="ECO:0000256" key="1">
    <source>
        <dbReference type="SAM" id="MobiDB-lite"/>
    </source>
</evidence>
<keyword evidence="3" id="KW-1185">Reference proteome</keyword>
<reference evidence="2 3" key="1">
    <citation type="submission" date="2022-07" db="EMBL/GenBank/DDBJ databases">
        <title>Genome-wide signatures of adaptation to extreme environments.</title>
        <authorList>
            <person name="Cho C.H."/>
            <person name="Yoon H.S."/>
        </authorList>
    </citation>
    <scope>NUCLEOTIDE SEQUENCE [LARGE SCALE GENOMIC DNA]</scope>
    <source>
        <strain evidence="2 3">108.79 E11</strain>
    </source>
</reference>
<feature type="region of interest" description="Disordered" evidence="1">
    <location>
        <begin position="493"/>
        <end position="518"/>
    </location>
</feature>
<protein>
    <recommendedName>
        <fullName evidence="4">WW domain-containing protein</fullName>
    </recommendedName>
</protein>
<evidence type="ECO:0008006" key="4">
    <source>
        <dbReference type="Google" id="ProtNLM"/>
    </source>
</evidence>
<evidence type="ECO:0000313" key="2">
    <source>
        <dbReference type="EMBL" id="KAK4525106.1"/>
    </source>
</evidence>
<feature type="compositionally biased region" description="Basic and acidic residues" evidence="1">
    <location>
        <begin position="342"/>
        <end position="357"/>
    </location>
</feature>
<evidence type="ECO:0000313" key="3">
    <source>
        <dbReference type="Proteomes" id="UP001300502"/>
    </source>
</evidence>
<dbReference type="EMBL" id="JANCYU010000028">
    <property type="protein sequence ID" value="KAK4525106.1"/>
    <property type="molecule type" value="Genomic_DNA"/>
</dbReference>
<feature type="compositionally biased region" description="Polar residues" evidence="1">
    <location>
        <begin position="395"/>
        <end position="410"/>
    </location>
</feature>